<dbReference type="InterPro" id="IPR023940">
    <property type="entry name" value="DHDPR_bac"/>
</dbReference>
<dbReference type="Pfam" id="PF01113">
    <property type="entry name" value="DapB_N"/>
    <property type="match status" value="1"/>
</dbReference>
<dbReference type="GO" id="GO:0019877">
    <property type="term" value="P:diaminopimelate biosynthetic process"/>
    <property type="evidence" value="ECO:0007669"/>
    <property type="project" value="TreeGrafter"/>
</dbReference>
<dbReference type="InterPro" id="IPR000846">
    <property type="entry name" value="DapB_N"/>
</dbReference>
<dbReference type="Proteomes" id="UP000634136">
    <property type="component" value="Unassembled WGS sequence"/>
</dbReference>
<comment type="caution">
    <text evidence="5">The sequence shown here is derived from an EMBL/GenBank/DDBJ whole genome shotgun (WGS) entry which is preliminary data.</text>
</comment>
<proteinExistence type="predicted"/>
<dbReference type="PANTHER" id="PTHR20836">
    <property type="entry name" value="DIHYDRODIPICOLINATE REDUCTASE"/>
    <property type="match status" value="1"/>
</dbReference>
<keyword evidence="1" id="KW-0521">NADP</keyword>
<protein>
    <submittedName>
        <fullName evidence="5">4-hydroxy-tetrahydrodipicolinate reductase 2, chloroplastic-like</fullName>
    </submittedName>
</protein>
<dbReference type="SUPFAM" id="SSF51735">
    <property type="entry name" value="NAD(P)-binding Rossmann-fold domains"/>
    <property type="match status" value="1"/>
</dbReference>
<dbReference type="GO" id="GO:0008839">
    <property type="term" value="F:4-hydroxy-tetrahydrodipicolinate reductase"/>
    <property type="evidence" value="ECO:0007669"/>
    <property type="project" value="InterPro"/>
</dbReference>
<dbReference type="OrthoDB" id="10259487at2759"/>
<gene>
    <name evidence="5" type="ORF">G2W53_017301</name>
</gene>
<dbReference type="InterPro" id="IPR036291">
    <property type="entry name" value="NAD(P)-bd_dom_sf"/>
</dbReference>
<sequence length="378" mass="41810">MASSDEPILDASASPEDYPSSPSSASSFDSLFQDYLDNFPLPSPDEGAIPIMVNSCTGKMGRAVITEALLREMFVIPVSFGSEATSGQTYDICGKKIYKQGFYHREIVLEILLDKYPNMIVVDFTESSAVNDNVELYCYFGVPFVLGTHGGDRSLMHQKVKDSKGYALISSHIGKQGIAFLGILEHMANRFPGIFAGYSLRVSDGPQYSRNFKNAGRGKDRGRKNGRGREKVWNEVGRVASLWKASSKDAVLAATRVIGSLDESKDQSYTIAKAAIACFKKMGVASNTNQVELYRDPKLQQELVGIHKEHLSCHEYQLFGLTSPDKTDLFQFQLKVGGRSMYARGTIDAVKFLAKKIKEQDGKKLYNIIDVLQAGYIE</sequence>
<evidence type="ECO:0000256" key="3">
    <source>
        <dbReference type="SAM" id="MobiDB-lite"/>
    </source>
</evidence>
<dbReference type="EMBL" id="JAAIUW010000006">
    <property type="protein sequence ID" value="KAF7826137.1"/>
    <property type="molecule type" value="Genomic_DNA"/>
</dbReference>
<dbReference type="GO" id="GO:0009570">
    <property type="term" value="C:chloroplast stroma"/>
    <property type="evidence" value="ECO:0007669"/>
    <property type="project" value="TreeGrafter"/>
</dbReference>
<evidence type="ECO:0000256" key="1">
    <source>
        <dbReference type="ARBA" id="ARBA00022857"/>
    </source>
</evidence>
<evidence type="ECO:0000313" key="5">
    <source>
        <dbReference type="EMBL" id="KAF7826137.1"/>
    </source>
</evidence>
<name>A0A834TRL8_9FABA</name>
<evidence type="ECO:0000313" key="6">
    <source>
        <dbReference type="Proteomes" id="UP000634136"/>
    </source>
</evidence>
<dbReference type="Gene3D" id="3.40.50.720">
    <property type="entry name" value="NAD(P)-binding Rossmann-like Domain"/>
    <property type="match status" value="1"/>
</dbReference>
<feature type="region of interest" description="Disordered" evidence="3">
    <location>
        <begin position="1"/>
        <end position="27"/>
    </location>
</feature>
<dbReference type="PANTHER" id="PTHR20836:SF0">
    <property type="entry name" value="4-HYDROXY-TETRAHYDRODIPICOLINATE REDUCTASE 1, CHLOROPLASTIC-RELATED"/>
    <property type="match status" value="1"/>
</dbReference>
<evidence type="ECO:0000259" key="4">
    <source>
        <dbReference type="Pfam" id="PF01113"/>
    </source>
</evidence>
<dbReference type="AlphaFoldDB" id="A0A834TRL8"/>
<feature type="domain" description="Dihydrodipicolinate reductase N-terminal" evidence="4">
    <location>
        <begin position="49"/>
        <end position="154"/>
    </location>
</feature>
<reference evidence="5" key="1">
    <citation type="submission" date="2020-09" db="EMBL/GenBank/DDBJ databases">
        <title>Genome-Enabled Discovery of Anthraquinone Biosynthesis in Senna tora.</title>
        <authorList>
            <person name="Kang S.-H."/>
            <person name="Pandey R.P."/>
            <person name="Lee C.-M."/>
            <person name="Sim J.-S."/>
            <person name="Jeong J.-T."/>
            <person name="Choi B.-S."/>
            <person name="Jung M."/>
            <person name="Ginzburg D."/>
            <person name="Zhao K."/>
            <person name="Won S.Y."/>
            <person name="Oh T.-J."/>
            <person name="Yu Y."/>
            <person name="Kim N.-H."/>
            <person name="Lee O.R."/>
            <person name="Lee T.-H."/>
            <person name="Bashyal P."/>
            <person name="Kim T.-S."/>
            <person name="Lee W.-H."/>
            <person name="Kawkins C."/>
            <person name="Kim C.-K."/>
            <person name="Kim J.S."/>
            <person name="Ahn B.O."/>
            <person name="Rhee S.Y."/>
            <person name="Sohng J.K."/>
        </authorList>
    </citation>
    <scope>NUCLEOTIDE SEQUENCE</scope>
    <source>
        <tissue evidence="5">Leaf</tissue>
    </source>
</reference>
<dbReference type="FunFam" id="3.40.50.720:FF:000264">
    <property type="entry name" value="4-hydroxy-tetrahydrodipicolinate reductase 2 chloroplastic"/>
    <property type="match status" value="1"/>
</dbReference>
<keyword evidence="2" id="KW-0560">Oxidoreductase</keyword>
<accession>A0A834TRL8</accession>
<feature type="compositionally biased region" description="Low complexity" evidence="3">
    <location>
        <begin position="10"/>
        <end position="27"/>
    </location>
</feature>
<dbReference type="GO" id="GO:0009089">
    <property type="term" value="P:lysine biosynthetic process via diaminopimelate"/>
    <property type="evidence" value="ECO:0007669"/>
    <property type="project" value="InterPro"/>
</dbReference>
<keyword evidence="6" id="KW-1185">Reference proteome</keyword>
<evidence type="ECO:0000256" key="2">
    <source>
        <dbReference type="ARBA" id="ARBA00023002"/>
    </source>
</evidence>
<organism evidence="5 6">
    <name type="scientific">Senna tora</name>
    <dbReference type="NCBI Taxonomy" id="362788"/>
    <lineage>
        <taxon>Eukaryota</taxon>
        <taxon>Viridiplantae</taxon>
        <taxon>Streptophyta</taxon>
        <taxon>Embryophyta</taxon>
        <taxon>Tracheophyta</taxon>
        <taxon>Spermatophyta</taxon>
        <taxon>Magnoliopsida</taxon>
        <taxon>eudicotyledons</taxon>
        <taxon>Gunneridae</taxon>
        <taxon>Pentapetalae</taxon>
        <taxon>rosids</taxon>
        <taxon>fabids</taxon>
        <taxon>Fabales</taxon>
        <taxon>Fabaceae</taxon>
        <taxon>Caesalpinioideae</taxon>
        <taxon>Cassia clade</taxon>
        <taxon>Senna</taxon>
    </lineage>
</organism>